<dbReference type="Gene3D" id="1.10.260.40">
    <property type="entry name" value="lambda repressor-like DNA-binding domains"/>
    <property type="match status" value="1"/>
</dbReference>
<reference evidence="3" key="1">
    <citation type="journal article" date="2019" name="Int. J. Syst. Evol. Microbiol.">
        <title>The Global Catalogue of Microorganisms (GCM) 10K type strain sequencing project: providing services to taxonomists for standard genome sequencing and annotation.</title>
        <authorList>
            <consortium name="The Broad Institute Genomics Platform"/>
            <consortium name="The Broad Institute Genome Sequencing Center for Infectious Disease"/>
            <person name="Wu L."/>
            <person name="Ma J."/>
        </authorList>
    </citation>
    <scope>NUCLEOTIDE SEQUENCE [LARGE SCALE GENOMIC DNA]</scope>
    <source>
        <strain evidence="3">JCM 31405</strain>
    </source>
</reference>
<dbReference type="InterPro" id="IPR001387">
    <property type="entry name" value="Cro/C1-type_HTH"/>
</dbReference>
<keyword evidence="3" id="KW-1185">Reference proteome</keyword>
<dbReference type="SMART" id="SM00530">
    <property type="entry name" value="HTH_XRE"/>
    <property type="match status" value="1"/>
</dbReference>
<feature type="domain" description="HTH cro/C1-type" evidence="1">
    <location>
        <begin position="7"/>
        <end position="62"/>
    </location>
</feature>
<dbReference type="InterPro" id="IPR010982">
    <property type="entry name" value="Lambda_DNA-bd_dom_sf"/>
</dbReference>
<dbReference type="Proteomes" id="UP000644548">
    <property type="component" value="Unassembled WGS sequence"/>
</dbReference>
<dbReference type="SUPFAM" id="SSF47413">
    <property type="entry name" value="lambda repressor-like DNA-binding domains"/>
    <property type="match status" value="1"/>
</dbReference>
<evidence type="ECO:0000313" key="2">
    <source>
        <dbReference type="EMBL" id="GGS06681.1"/>
    </source>
</evidence>
<comment type="caution">
    <text evidence="2">The sequence shown here is derived from an EMBL/GenBank/DDBJ whole genome shotgun (WGS) entry which is preliminary data.</text>
</comment>
<accession>A0ABQ2S8A4</accession>
<gene>
    <name evidence="2" type="ORF">GCM10008960_36340</name>
</gene>
<evidence type="ECO:0000313" key="3">
    <source>
        <dbReference type="Proteomes" id="UP000644548"/>
    </source>
</evidence>
<dbReference type="RefSeq" id="WP_189074583.1">
    <property type="nucleotide sequence ID" value="NZ_BMQN01000017.1"/>
</dbReference>
<organism evidence="2 3">
    <name type="scientific">Deinococcus sedimenti</name>
    <dbReference type="NCBI Taxonomy" id="1867090"/>
    <lineage>
        <taxon>Bacteria</taxon>
        <taxon>Thermotogati</taxon>
        <taxon>Deinococcota</taxon>
        <taxon>Deinococci</taxon>
        <taxon>Deinococcales</taxon>
        <taxon>Deinococcaceae</taxon>
        <taxon>Deinococcus</taxon>
    </lineage>
</organism>
<dbReference type="CDD" id="cd00093">
    <property type="entry name" value="HTH_XRE"/>
    <property type="match status" value="1"/>
</dbReference>
<sequence length="79" mass="8536">MFNLDRLKSVREEKKLTQQQLSDLSGVPIATIQKQEQGIQKDASLSIAAPLAAALGIAIEDLYSARITSKNVKGEEVPA</sequence>
<dbReference type="PROSITE" id="PS50943">
    <property type="entry name" value="HTH_CROC1"/>
    <property type="match status" value="1"/>
</dbReference>
<dbReference type="Pfam" id="PF01381">
    <property type="entry name" value="HTH_3"/>
    <property type="match status" value="1"/>
</dbReference>
<name>A0ABQ2S8A4_9DEIO</name>
<proteinExistence type="predicted"/>
<evidence type="ECO:0000259" key="1">
    <source>
        <dbReference type="PROSITE" id="PS50943"/>
    </source>
</evidence>
<dbReference type="EMBL" id="BMQN01000017">
    <property type="protein sequence ID" value="GGS06681.1"/>
    <property type="molecule type" value="Genomic_DNA"/>
</dbReference>
<protein>
    <recommendedName>
        <fullName evidence="1">HTH cro/C1-type domain-containing protein</fullName>
    </recommendedName>
</protein>